<sequence>MAEQWNENYDVVIVGSGTGLFSGILAANAGLKTLVVEKDHKFGGSTALSGGGMWMPGNRVSRAAGLKDSRDRAETYLREVVAGVSPEARWQTHLDYAAKAIDAIVTHTDLELEVMLHYADYYSDVPGGSASGRSVEPSPFDMNSLGEDKDLIQSGDLSAPVPMPITGGDFKWMNLMARKPLKAFPRVFKRVAQGVGGMAFGKDYTASGKALAAGLYSGAKKAGVDLWNDTPLVDLVIENGKAVGVVVERNGQEVRIAANRAVILAAGGFDRNIEKRKDFQSEAIESGWQFGAPGNTGDTIDIAEKHGLDLDLLDKAWWFPAIPELKEGAGPIVLLAERSLPGSLIVDRTGHRFFNESIDYMRAGETMLGIDDGEEPHLPAWMIVDDKFVKSYVMGGVKMPMMPIPDEWYKAGVAVKADSIVELGSKIGTEDLPGGVRRFNVLAAQGTDDDFQRGKTAYDRYYGDPTNTPNPNLRPLSDSGPYYAIKVVPGDLGTCGGLRADEKARVYTTDGSTVDGLYAIGNAAANVFGGVYPGPGATIGQGITLGYAAVDDIVAKG</sequence>
<dbReference type="InterPro" id="IPR036188">
    <property type="entry name" value="FAD/NAD-bd_sf"/>
</dbReference>
<evidence type="ECO:0000313" key="7">
    <source>
        <dbReference type="Proteomes" id="UP000280344"/>
    </source>
</evidence>
<keyword evidence="2" id="KW-0285">Flavoprotein</keyword>
<evidence type="ECO:0000259" key="5">
    <source>
        <dbReference type="Pfam" id="PF00890"/>
    </source>
</evidence>
<dbReference type="PANTHER" id="PTHR43400">
    <property type="entry name" value="FUMARATE REDUCTASE"/>
    <property type="match status" value="1"/>
</dbReference>
<comment type="cofactor">
    <cofactor evidence="1">
        <name>FAD</name>
        <dbReference type="ChEBI" id="CHEBI:57692"/>
    </cofactor>
</comment>
<keyword evidence="7" id="KW-1185">Reference proteome</keyword>
<keyword evidence="4" id="KW-0560">Oxidoreductase</keyword>
<feature type="domain" description="FAD-dependent oxidoreductase 2 FAD-binding" evidence="5">
    <location>
        <begin position="10"/>
        <end position="538"/>
    </location>
</feature>
<name>A0A3S9PWQ5_9ACTO</name>
<dbReference type="InterPro" id="IPR003953">
    <property type="entry name" value="FAD-dep_OxRdtase_2_FAD-bd"/>
</dbReference>
<dbReference type="GO" id="GO:0008202">
    <property type="term" value="P:steroid metabolic process"/>
    <property type="evidence" value="ECO:0007669"/>
    <property type="project" value="UniProtKB-ARBA"/>
</dbReference>
<organism evidence="6 7">
    <name type="scientific">Flaviflexus ciconiae</name>
    <dbReference type="NCBI Taxonomy" id="2496867"/>
    <lineage>
        <taxon>Bacteria</taxon>
        <taxon>Bacillati</taxon>
        <taxon>Actinomycetota</taxon>
        <taxon>Actinomycetes</taxon>
        <taxon>Actinomycetales</taxon>
        <taxon>Actinomycetaceae</taxon>
        <taxon>Flaviflexus</taxon>
    </lineage>
</organism>
<accession>A0A3S9PWQ5</accession>
<dbReference type="RefSeq" id="WP_126703530.1">
    <property type="nucleotide sequence ID" value="NZ_CP034593.1"/>
</dbReference>
<protein>
    <submittedName>
        <fullName evidence="6">FAD-dependent oxidoreductase</fullName>
    </submittedName>
</protein>
<dbReference type="SUPFAM" id="SSF51905">
    <property type="entry name" value="FAD/NAD(P)-binding domain"/>
    <property type="match status" value="1"/>
</dbReference>
<proteinExistence type="predicted"/>
<evidence type="ECO:0000256" key="3">
    <source>
        <dbReference type="ARBA" id="ARBA00022827"/>
    </source>
</evidence>
<evidence type="ECO:0000256" key="4">
    <source>
        <dbReference type="ARBA" id="ARBA00023002"/>
    </source>
</evidence>
<dbReference type="EMBL" id="CP034593">
    <property type="protein sequence ID" value="AZQ76722.1"/>
    <property type="molecule type" value="Genomic_DNA"/>
</dbReference>
<dbReference type="InterPro" id="IPR027477">
    <property type="entry name" value="Succ_DH/fumarate_Rdtase_cat_sf"/>
</dbReference>
<dbReference type="Proteomes" id="UP000280344">
    <property type="component" value="Chromosome"/>
</dbReference>
<keyword evidence="3" id="KW-0274">FAD</keyword>
<dbReference type="InterPro" id="IPR050315">
    <property type="entry name" value="FAD-oxidoreductase_2"/>
</dbReference>
<evidence type="ECO:0000256" key="2">
    <source>
        <dbReference type="ARBA" id="ARBA00022630"/>
    </source>
</evidence>
<evidence type="ECO:0000256" key="1">
    <source>
        <dbReference type="ARBA" id="ARBA00001974"/>
    </source>
</evidence>
<dbReference type="PANTHER" id="PTHR43400:SF10">
    <property type="entry name" value="3-OXOSTEROID 1-DEHYDROGENASE"/>
    <property type="match status" value="1"/>
</dbReference>
<dbReference type="AlphaFoldDB" id="A0A3S9PWQ5"/>
<dbReference type="GO" id="GO:0033765">
    <property type="term" value="F:steroid dehydrogenase activity, acting on the CH-CH group of donors"/>
    <property type="evidence" value="ECO:0007669"/>
    <property type="project" value="UniProtKB-ARBA"/>
</dbReference>
<dbReference type="SUPFAM" id="SSF56425">
    <property type="entry name" value="Succinate dehydrogenase/fumarate reductase flavoprotein, catalytic domain"/>
    <property type="match status" value="1"/>
</dbReference>
<dbReference type="OrthoDB" id="9813348at2"/>
<reference evidence="6 7" key="1">
    <citation type="submission" date="2018-12" db="EMBL/GenBank/DDBJ databases">
        <title>Complete genome sequence of Flaviflexus sp. H23T48.</title>
        <authorList>
            <person name="Bae J.-W."/>
            <person name="Lee J.-Y."/>
        </authorList>
    </citation>
    <scope>NUCLEOTIDE SEQUENCE [LARGE SCALE GENOMIC DNA]</scope>
    <source>
        <strain evidence="6 7">H23T48</strain>
    </source>
</reference>
<dbReference type="Pfam" id="PF00890">
    <property type="entry name" value="FAD_binding_2"/>
    <property type="match status" value="1"/>
</dbReference>
<evidence type="ECO:0000313" key="6">
    <source>
        <dbReference type="EMBL" id="AZQ76722.1"/>
    </source>
</evidence>
<dbReference type="KEGG" id="flh:EJ997_04545"/>
<gene>
    <name evidence="6" type="ORF">EJ997_04545</name>
</gene>
<dbReference type="Gene3D" id="3.50.50.60">
    <property type="entry name" value="FAD/NAD(P)-binding domain"/>
    <property type="match status" value="2"/>
</dbReference>